<protein>
    <submittedName>
        <fullName evidence="1">Uncharacterized protein</fullName>
    </submittedName>
</protein>
<sequence length="72" mass="7955">MGADTINLVLAQFAWPNEATNELALIPVRREPSGVTIGDDNVRNRKKPKTIVRAANIVLSSEYEDNPQGELH</sequence>
<accession>A0A9D3VVM5</accession>
<evidence type="ECO:0000313" key="2">
    <source>
        <dbReference type="Proteomes" id="UP000828251"/>
    </source>
</evidence>
<comment type="caution">
    <text evidence="1">The sequence shown here is derived from an EMBL/GenBank/DDBJ whole genome shotgun (WGS) entry which is preliminary data.</text>
</comment>
<dbReference type="EMBL" id="JAIQCV010000005">
    <property type="protein sequence ID" value="KAH1096961.1"/>
    <property type="molecule type" value="Genomic_DNA"/>
</dbReference>
<keyword evidence="2" id="KW-1185">Reference proteome</keyword>
<gene>
    <name evidence="1" type="ORF">J1N35_013882</name>
</gene>
<dbReference type="AlphaFoldDB" id="A0A9D3VVM5"/>
<organism evidence="1 2">
    <name type="scientific">Gossypium stocksii</name>
    <dbReference type="NCBI Taxonomy" id="47602"/>
    <lineage>
        <taxon>Eukaryota</taxon>
        <taxon>Viridiplantae</taxon>
        <taxon>Streptophyta</taxon>
        <taxon>Embryophyta</taxon>
        <taxon>Tracheophyta</taxon>
        <taxon>Spermatophyta</taxon>
        <taxon>Magnoliopsida</taxon>
        <taxon>eudicotyledons</taxon>
        <taxon>Gunneridae</taxon>
        <taxon>Pentapetalae</taxon>
        <taxon>rosids</taxon>
        <taxon>malvids</taxon>
        <taxon>Malvales</taxon>
        <taxon>Malvaceae</taxon>
        <taxon>Malvoideae</taxon>
        <taxon>Gossypium</taxon>
    </lineage>
</organism>
<evidence type="ECO:0000313" key="1">
    <source>
        <dbReference type="EMBL" id="KAH1096961.1"/>
    </source>
</evidence>
<reference evidence="1 2" key="1">
    <citation type="journal article" date="2021" name="Plant Biotechnol. J.">
        <title>Multi-omics assisted identification of the key and species-specific regulatory components of drought-tolerant mechanisms in Gossypium stocksii.</title>
        <authorList>
            <person name="Yu D."/>
            <person name="Ke L."/>
            <person name="Zhang D."/>
            <person name="Wu Y."/>
            <person name="Sun Y."/>
            <person name="Mei J."/>
            <person name="Sun J."/>
            <person name="Sun Y."/>
        </authorList>
    </citation>
    <scope>NUCLEOTIDE SEQUENCE [LARGE SCALE GENOMIC DNA]</scope>
    <source>
        <strain evidence="2">cv. E1</strain>
        <tissue evidence="1">Leaf</tissue>
    </source>
</reference>
<dbReference type="Proteomes" id="UP000828251">
    <property type="component" value="Unassembled WGS sequence"/>
</dbReference>
<proteinExistence type="predicted"/>
<name>A0A9D3VVM5_9ROSI</name>